<dbReference type="AlphaFoldDB" id="A0A8H3G4S5"/>
<feature type="region of interest" description="Disordered" evidence="1">
    <location>
        <begin position="119"/>
        <end position="168"/>
    </location>
</feature>
<evidence type="ECO:0000313" key="2">
    <source>
        <dbReference type="EMBL" id="CAF9935775.1"/>
    </source>
</evidence>
<feature type="region of interest" description="Disordered" evidence="1">
    <location>
        <begin position="1"/>
        <end position="33"/>
    </location>
</feature>
<evidence type="ECO:0000256" key="1">
    <source>
        <dbReference type="SAM" id="MobiDB-lite"/>
    </source>
</evidence>
<sequence>MNSTQDHTISRRRQKKAAKKLERAQSTRARAEADAIIRKSRAARFHQILERHGRGGLTAKGAQQLQQFFSKKVPEAEKLSLNEMDDSAAMILMQMASEEVDAGELSYRELRQVTEEKMMANEAKDEEGATEDGKAEEKVKTEELMEAEADMGSEEDREQGGVALANDF</sequence>
<feature type="compositionally biased region" description="Basic and acidic residues" evidence="1">
    <location>
        <begin position="19"/>
        <end position="33"/>
    </location>
</feature>
<evidence type="ECO:0000313" key="3">
    <source>
        <dbReference type="Proteomes" id="UP000664203"/>
    </source>
</evidence>
<reference evidence="2" key="1">
    <citation type="submission" date="2021-03" db="EMBL/GenBank/DDBJ databases">
        <authorList>
            <person name="Tagirdzhanova G."/>
        </authorList>
    </citation>
    <scope>NUCLEOTIDE SEQUENCE</scope>
</reference>
<gene>
    <name evidence="2" type="ORF">ALECFALPRED_006547</name>
</gene>
<protein>
    <submittedName>
        <fullName evidence="2">Uncharacterized protein</fullName>
    </submittedName>
</protein>
<name>A0A8H3G4S5_9LECA</name>
<dbReference type="OrthoDB" id="5426186at2759"/>
<proteinExistence type="predicted"/>
<dbReference type="EMBL" id="CAJPDR010000418">
    <property type="protein sequence ID" value="CAF9935775.1"/>
    <property type="molecule type" value="Genomic_DNA"/>
</dbReference>
<dbReference type="Proteomes" id="UP000664203">
    <property type="component" value="Unassembled WGS sequence"/>
</dbReference>
<comment type="caution">
    <text evidence="2">The sequence shown here is derived from an EMBL/GenBank/DDBJ whole genome shotgun (WGS) entry which is preliminary data.</text>
</comment>
<organism evidence="2 3">
    <name type="scientific">Alectoria fallacina</name>
    <dbReference type="NCBI Taxonomy" id="1903189"/>
    <lineage>
        <taxon>Eukaryota</taxon>
        <taxon>Fungi</taxon>
        <taxon>Dikarya</taxon>
        <taxon>Ascomycota</taxon>
        <taxon>Pezizomycotina</taxon>
        <taxon>Lecanoromycetes</taxon>
        <taxon>OSLEUM clade</taxon>
        <taxon>Lecanoromycetidae</taxon>
        <taxon>Lecanorales</taxon>
        <taxon>Lecanorineae</taxon>
        <taxon>Parmeliaceae</taxon>
        <taxon>Alectoria</taxon>
    </lineage>
</organism>
<feature type="compositionally biased region" description="Basic and acidic residues" evidence="1">
    <location>
        <begin position="119"/>
        <end position="143"/>
    </location>
</feature>
<accession>A0A8H3G4S5</accession>
<keyword evidence="3" id="KW-1185">Reference proteome</keyword>
<feature type="compositionally biased region" description="Acidic residues" evidence="1">
    <location>
        <begin position="144"/>
        <end position="157"/>
    </location>
</feature>